<dbReference type="InterPro" id="IPR036852">
    <property type="entry name" value="Peptidase_S8/S53_dom_sf"/>
</dbReference>
<dbReference type="Proteomes" id="UP001365542">
    <property type="component" value="Unassembled WGS sequence"/>
</dbReference>
<evidence type="ECO:0000256" key="2">
    <source>
        <dbReference type="ARBA" id="ARBA00022670"/>
    </source>
</evidence>
<evidence type="ECO:0000259" key="6">
    <source>
        <dbReference type="Pfam" id="PF00082"/>
    </source>
</evidence>
<organism evidence="7 8">
    <name type="scientific">Orbilia ellipsospora</name>
    <dbReference type="NCBI Taxonomy" id="2528407"/>
    <lineage>
        <taxon>Eukaryota</taxon>
        <taxon>Fungi</taxon>
        <taxon>Dikarya</taxon>
        <taxon>Ascomycota</taxon>
        <taxon>Pezizomycotina</taxon>
        <taxon>Orbiliomycetes</taxon>
        <taxon>Orbiliales</taxon>
        <taxon>Orbiliaceae</taxon>
        <taxon>Orbilia</taxon>
    </lineage>
</organism>
<dbReference type="Gene3D" id="3.40.50.200">
    <property type="entry name" value="Peptidase S8/S53 domain"/>
    <property type="match status" value="1"/>
</dbReference>
<evidence type="ECO:0000256" key="3">
    <source>
        <dbReference type="ARBA" id="ARBA00022801"/>
    </source>
</evidence>
<keyword evidence="5" id="KW-0732">Signal</keyword>
<evidence type="ECO:0000313" key="7">
    <source>
        <dbReference type="EMBL" id="KAK6539965.1"/>
    </source>
</evidence>
<dbReference type="GO" id="GO:0004252">
    <property type="term" value="F:serine-type endopeptidase activity"/>
    <property type="evidence" value="ECO:0007669"/>
    <property type="project" value="InterPro"/>
</dbReference>
<keyword evidence="2" id="KW-0645">Protease</keyword>
<evidence type="ECO:0000256" key="4">
    <source>
        <dbReference type="ARBA" id="ARBA00022825"/>
    </source>
</evidence>
<protein>
    <recommendedName>
        <fullName evidence="6">Peptidase S8/S53 domain-containing protein</fullName>
    </recommendedName>
</protein>
<dbReference type="GO" id="GO:0006508">
    <property type="term" value="P:proteolysis"/>
    <property type="evidence" value="ECO:0007669"/>
    <property type="project" value="UniProtKB-KW"/>
</dbReference>
<proteinExistence type="inferred from homology"/>
<dbReference type="PANTHER" id="PTHR43806">
    <property type="entry name" value="PEPTIDASE S8"/>
    <property type="match status" value="1"/>
</dbReference>
<reference evidence="7 8" key="1">
    <citation type="submission" date="2019-10" db="EMBL/GenBank/DDBJ databases">
        <authorList>
            <person name="Palmer J.M."/>
        </authorList>
    </citation>
    <scope>NUCLEOTIDE SEQUENCE [LARGE SCALE GENOMIC DNA]</scope>
    <source>
        <strain evidence="7 8">TWF694</strain>
    </source>
</reference>
<comment type="similarity">
    <text evidence="1">Belongs to the peptidase S8 family.</text>
</comment>
<dbReference type="EMBL" id="JAVHJO010000005">
    <property type="protein sequence ID" value="KAK6539965.1"/>
    <property type="molecule type" value="Genomic_DNA"/>
</dbReference>
<feature type="domain" description="Peptidase S8/S53" evidence="6">
    <location>
        <begin position="233"/>
        <end position="498"/>
    </location>
</feature>
<dbReference type="InterPro" id="IPR050131">
    <property type="entry name" value="Peptidase_S8_subtilisin-like"/>
</dbReference>
<dbReference type="AlphaFoldDB" id="A0AAV9XCZ9"/>
<dbReference type="PRINTS" id="PR00723">
    <property type="entry name" value="SUBTILISIN"/>
</dbReference>
<dbReference type="SUPFAM" id="SSF52743">
    <property type="entry name" value="Subtilisin-like"/>
    <property type="match status" value="1"/>
</dbReference>
<accession>A0AAV9XCZ9</accession>
<feature type="chain" id="PRO_5043866575" description="Peptidase S8/S53 domain-containing protein" evidence="5">
    <location>
        <begin position="28"/>
        <end position="548"/>
    </location>
</feature>
<keyword evidence="8" id="KW-1185">Reference proteome</keyword>
<dbReference type="Pfam" id="PF00082">
    <property type="entry name" value="Peptidase_S8"/>
    <property type="match status" value="1"/>
</dbReference>
<gene>
    <name evidence="7" type="ORF">TWF694_008799</name>
</gene>
<dbReference type="PANTHER" id="PTHR43806:SF11">
    <property type="entry name" value="CEREVISIN-RELATED"/>
    <property type="match status" value="1"/>
</dbReference>
<evidence type="ECO:0000256" key="5">
    <source>
        <dbReference type="SAM" id="SignalP"/>
    </source>
</evidence>
<comment type="caution">
    <text evidence="7">The sequence shown here is derived from an EMBL/GenBank/DDBJ whole genome shotgun (WGS) entry which is preliminary data.</text>
</comment>
<dbReference type="CDD" id="cd00306">
    <property type="entry name" value="Peptidases_S8_S53"/>
    <property type="match status" value="1"/>
</dbReference>
<sequence length="548" mass="61281">MYQTLNFASLTLAFLQLTSLYTRNSNAAPDSHPSFSPPRIGTSEKASATLWFAIVPDKLDWEDTPWKTETNFFEAFRKTFYHILLPPKKFAIHEMRSENPDIGLLAFLMDVIPGNTQEILNFANGRNLSPFLQVVSSPHVYLNSPFTQEFKDQDIFQNVDYYDPNEQASSDNAAVGDESPIEEALNFEDISAGQDPRVVSIRYPSPGLLLLSTPPGVSEKQMWDLKWRWKAAGQGTVLFVVDTGCDTRHPDLRKTKFKDWIYGGPMALEEPGDFPTARDATGYPITHGTSMVATAVGQADGVAVNPEVVVVKVKANNGRPIAHEFLFADALMNLYDYIWRKKLGNRCVINMSFGAAEDATLVGIYPIGVFYRKITSALLRLGCYVAAAARNVKYRDNVKTGRLEKVNIYPALLGRLNNPEYKRFVAVGGHDLDLNIITQTDAFVKIFALATNLYSAKGFDPSRDYKFDTPEKRWLWFKYGDSSASAATAQVSGLLATFMSLGIEDPVAHLYAISKKGKRGIVRQIAFNGIYADQWPTYLRPPGYRRIV</sequence>
<dbReference type="InterPro" id="IPR015500">
    <property type="entry name" value="Peptidase_S8_subtilisin-rel"/>
</dbReference>
<dbReference type="InterPro" id="IPR000209">
    <property type="entry name" value="Peptidase_S8/S53_dom"/>
</dbReference>
<evidence type="ECO:0000256" key="1">
    <source>
        <dbReference type="ARBA" id="ARBA00011073"/>
    </source>
</evidence>
<evidence type="ECO:0000313" key="8">
    <source>
        <dbReference type="Proteomes" id="UP001365542"/>
    </source>
</evidence>
<keyword evidence="4" id="KW-0720">Serine protease</keyword>
<name>A0AAV9XCZ9_9PEZI</name>
<keyword evidence="3" id="KW-0378">Hydrolase</keyword>
<feature type="signal peptide" evidence="5">
    <location>
        <begin position="1"/>
        <end position="27"/>
    </location>
</feature>